<dbReference type="AlphaFoldDB" id="A0A9P0GMX8"/>
<feature type="compositionally biased region" description="Basic and acidic residues" evidence="1">
    <location>
        <begin position="128"/>
        <end position="140"/>
    </location>
</feature>
<feature type="compositionally biased region" description="Acidic residues" evidence="1">
    <location>
        <begin position="141"/>
        <end position="152"/>
    </location>
</feature>
<name>A0A9P0GMX8_9CUCU</name>
<sequence>MPTPSDKSDLINQDRSPNVSTSLENPAIVQDSSYTIHYLEAQQEIYNKNLFAPNTPVPFDKSDPSIAEDPAGSTTYENCSTKDLTPLTNVAFESVESNSEKKNCFELPQTNNTDELLAQCATTSSNKESSEGSKSKSSAHEEEEEYNTEEAEENRADKQGVEYQNENNEAVKNQESVLEIRKKASNNEDLKISEVVHMQVRADDMDVLYFKNDFASAEFKKLDFNRSSLRAESPHEVPLVRKTSKPISTKKFQHLQKVLQRVPHIFHPFYNNIAYLDNIKDE</sequence>
<evidence type="ECO:0000313" key="3">
    <source>
        <dbReference type="Proteomes" id="UP001153636"/>
    </source>
</evidence>
<proteinExistence type="predicted"/>
<reference evidence="2" key="1">
    <citation type="submission" date="2022-01" db="EMBL/GenBank/DDBJ databases">
        <authorList>
            <person name="King R."/>
        </authorList>
    </citation>
    <scope>NUCLEOTIDE SEQUENCE</scope>
</reference>
<accession>A0A9P0GMX8</accession>
<feature type="region of interest" description="Disordered" evidence="1">
    <location>
        <begin position="1"/>
        <end position="24"/>
    </location>
</feature>
<dbReference type="Proteomes" id="UP001153636">
    <property type="component" value="Chromosome 9"/>
</dbReference>
<dbReference type="EMBL" id="OV651821">
    <property type="protein sequence ID" value="CAH1115716.1"/>
    <property type="molecule type" value="Genomic_DNA"/>
</dbReference>
<organism evidence="2 3">
    <name type="scientific">Psylliodes chrysocephalus</name>
    <dbReference type="NCBI Taxonomy" id="3402493"/>
    <lineage>
        <taxon>Eukaryota</taxon>
        <taxon>Metazoa</taxon>
        <taxon>Ecdysozoa</taxon>
        <taxon>Arthropoda</taxon>
        <taxon>Hexapoda</taxon>
        <taxon>Insecta</taxon>
        <taxon>Pterygota</taxon>
        <taxon>Neoptera</taxon>
        <taxon>Endopterygota</taxon>
        <taxon>Coleoptera</taxon>
        <taxon>Polyphaga</taxon>
        <taxon>Cucujiformia</taxon>
        <taxon>Chrysomeloidea</taxon>
        <taxon>Chrysomelidae</taxon>
        <taxon>Galerucinae</taxon>
        <taxon>Alticini</taxon>
        <taxon>Psylliodes</taxon>
    </lineage>
</organism>
<protein>
    <submittedName>
        <fullName evidence="2">Uncharacterized protein</fullName>
    </submittedName>
</protein>
<gene>
    <name evidence="2" type="ORF">PSYICH_LOCUS15429</name>
</gene>
<keyword evidence="3" id="KW-1185">Reference proteome</keyword>
<feature type="region of interest" description="Disordered" evidence="1">
    <location>
        <begin position="57"/>
        <end position="80"/>
    </location>
</feature>
<evidence type="ECO:0000313" key="2">
    <source>
        <dbReference type="EMBL" id="CAH1115716.1"/>
    </source>
</evidence>
<feature type="compositionally biased region" description="Polar residues" evidence="1">
    <location>
        <begin position="10"/>
        <end position="24"/>
    </location>
</feature>
<evidence type="ECO:0000256" key="1">
    <source>
        <dbReference type="SAM" id="MobiDB-lite"/>
    </source>
</evidence>
<feature type="region of interest" description="Disordered" evidence="1">
    <location>
        <begin position="121"/>
        <end position="158"/>
    </location>
</feature>